<name>A0ABM7A738_9ENTE</name>
<evidence type="ECO:0000313" key="3">
    <source>
        <dbReference type="Proteomes" id="UP000268310"/>
    </source>
</evidence>
<dbReference type="EMBL" id="CP027783">
    <property type="protein sequence ID" value="AYW47291.1"/>
    <property type="molecule type" value="Genomic_DNA"/>
</dbReference>
<dbReference type="RefSeq" id="WP_123934391.1">
    <property type="nucleotide sequence ID" value="NZ_CP027783.1"/>
</dbReference>
<gene>
    <name evidence="2" type="ORF">C7K38_02185</name>
</gene>
<dbReference type="InterPro" id="IPR011528">
    <property type="entry name" value="NERD"/>
</dbReference>
<protein>
    <recommendedName>
        <fullName evidence="1">NERD domain-containing protein</fullName>
    </recommendedName>
</protein>
<reference evidence="2 3" key="1">
    <citation type="journal article" date="2012" name="Int. J. Syst. Evol. Microbiol.">
        <title>Characterization of Tetragenococcus strains from sugar thick juice reveals a novel species, Tetragenococcus osmophilus sp. nov., and divides Tetragenococcus halophilus into two subspecies, T. halophilus subsp. halophilus subsp. nov. and T. halophilus subsp. flandriensis subsp. nov.</title>
        <authorList>
            <person name="Juste A."/>
            <person name="Van Trappen S."/>
            <person name="Verreth C."/>
            <person name="Cleenwerck I."/>
            <person name="De Vos P."/>
            <person name="Lievens B."/>
            <person name="Willems K.A."/>
        </authorList>
    </citation>
    <scope>NUCLEOTIDE SEQUENCE [LARGE SCALE GENOMIC DNA]</scope>
    <source>
        <strain evidence="2 3">JCM 31126</strain>
    </source>
</reference>
<keyword evidence="3" id="KW-1185">Reference proteome</keyword>
<accession>A0ABM7A738</accession>
<dbReference type="Pfam" id="PF08378">
    <property type="entry name" value="NERD"/>
    <property type="match status" value="1"/>
</dbReference>
<sequence length="204" mass="24196">MRQESHDLQYLEVLFDRNGLTSEEVKEYQKLSKGYQGEVEFDKLCQYFLNEEMSILDDITLFWNKNVTQIDKIIASEKVIYIIDIKNYYGNYRYENHCWTVNENILSNNIYEQLLRTVHITQQLFSQNGVKKTVKGVLAFINPSSQIEIVDTVDVLTLSSMQISQWLMTLQVEFGSSLWQDVIKNYHIPSFFKFSCFFKPFYIK</sequence>
<evidence type="ECO:0000259" key="1">
    <source>
        <dbReference type="PROSITE" id="PS50965"/>
    </source>
</evidence>
<dbReference type="Proteomes" id="UP000268310">
    <property type="component" value="Chromosome"/>
</dbReference>
<organism evidence="2 3">
    <name type="scientific">Tetragenococcus osmophilus</name>
    <dbReference type="NCBI Taxonomy" id="526944"/>
    <lineage>
        <taxon>Bacteria</taxon>
        <taxon>Bacillati</taxon>
        <taxon>Bacillota</taxon>
        <taxon>Bacilli</taxon>
        <taxon>Lactobacillales</taxon>
        <taxon>Enterococcaceae</taxon>
        <taxon>Tetragenococcus</taxon>
    </lineage>
</organism>
<dbReference type="PROSITE" id="PS50965">
    <property type="entry name" value="NERD"/>
    <property type="match status" value="1"/>
</dbReference>
<evidence type="ECO:0000313" key="2">
    <source>
        <dbReference type="EMBL" id="AYW47291.1"/>
    </source>
</evidence>
<feature type="domain" description="NERD" evidence="1">
    <location>
        <begin position="33"/>
        <end position="147"/>
    </location>
</feature>
<proteinExistence type="predicted"/>